<accession>A0ABU1GZ80</accession>
<organism evidence="1 2">
    <name type="scientific">Larsenimonas suaedae</name>
    <dbReference type="NCBI Taxonomy" id="1851019"/>
    <lineage>
        <taxon>Bacteria</taxon>
        <taxon>Pseudomonadati</taxon>
        <taxon>Pseudomonadota</taxon>
        <taxon>Gammaproteobacteria</taxon>
        <taxon>Oceanospirillales</taxon>
        <taxon>Halomonadaceae</taxon>
        <taxon>Larsenimonas</taxon>
    </lineage>
</organism>
<dbReference type="RefSeq" id="WP_251595547.1">
    <property type="nucleotide sequence ID" value="NZ_JAMLJI010000006.1"/>
</dbReference>
<name>A0ABU1GZ80_9GAMM</name>
<dbReference type="Proteomes" id="UP001269375">
    <property type="component" value="Unassembled WGS sequence"/>
</dbReference>
<proteinExistence type="predicted"/>
<dbReference type="EMBL" id="JARWAO010000010">
    <property type="protein sequence ID" value="MDR5897279.1"/>
    <property type="molecule type" value="Genomic_DNA"/>
</dbReference>
<evidence type="ECO:0000313" key="2">
    <source>
        <dbReference type="Proteomes" id="UP001269375"/>
    </source>
</evidence>
<protein>
    <recommendedName>
        <fullName evidence="3">Type II toxin-antitoxin system PemK/MazF family toxin</fullName>
    </recommendedName>
</protein>
<evidence type="ECO:0000313" key="1">
    <source>
        <dbReference type="EMBL" id="MDR5897279.1"/>
    </source>
</evidence>
<evidence type="ECO:0008006" key="3">
    <source>
        <dbReference type="Google" id="ProtNLM"/>
    </source>
</evidence>
<sequence length="92" mass="10286">MNHHFKAGDQLLCLANRSQEDLLPSHVVCVALTDTLPGIFADRPYITVTSARLEGRPVTAHASRFIRYDGSELTPERIEELKEQFRGNIHGG</sequence>
<keyword evidence="2" id="KW-1185">Reference proteome</keyword>
<gene>
    <name evidence="1" type="ORF">QC825_14505</name>
</gene>
<comment type="caution">
    <text evidence="1">The sequence shown here is derived from an EMBL/GenBank/DDBJ whole genome shotgun (WGS) entry which is preliminary data.</text>
</comment>
<reference evidence="1 2" key="1">
    <citation type="submission" date="2023-04" db="EMBL/GenBank/DDBJ databases">
        <title>A long-awaited taxogenomic arrangement of the family Halomonadaceae.</title>
        <authorList>
            <person name="De La Haba R."/>
            <person name="Chuvochina M."/>
            <person name="Wittouck S."/>
            <person name="Arahal D.R."/>
            <person name="Sanchez-Porro C."/>
            <person name="Hugenholtz P."/>
            <person name="Ventosa A."/>
        </authorList>
    </citation>
    <scope>NUCLEOTIDE SEQUENCE [LARGE SCALE GENOMIC DNA]</scope>
    <source>
        <strain evidence="1 2">DSM 22428</strain>
    </source>
</reference>